<feature type="region of interest" description="Disordered" evidence="1">
    <location>
        <begin position="23"/>
        <end position="42"/>
    </location>
</feature>
<dbReference type="AlphaFoldDB" id="A0A1D1XFI8"/>
<dbReference type="SUPFAM" id="SSF51197">
    <property type="entry name" value="Clavaminate synthase-like"/>
    <property type="match status" value="1"/>
</dbReference>
<keyword evidence="3" id="KW-0560">Oxidoreductase</keyword>
<protein>
    <submittedName>
        <fullName evidence="3">Gibberellin 2-beta-dioxygenase 2</fullName>
    </submittedName>
</protein>
<evidence type="ECO:0000259" key="2">
    <source>
        <dbReference type="PROSITE" id="PS51471"/>
    </source>
</evidence>
<dbReference type="EMBL" id="GDJX01026774">
    <property type="protein sequence ID" value="JAT41162.1"/>
    <property type="molecule type" value="Transcribed_RNA"/>
</dbReference>
<dbReference type="GO" id="GO:0051213">
    <property type="term" value="F:dioxygenase activity"/>
    <property type="evidence" value="ECO:0007669"/>
    <property type="project" value="UniProtKB-KW"/>
</dbReference>
<accession>A0A1D1XFI8</accession>
<dbReference type="InterPro" id="IPR027443">
    <property type="entry name" value="IPNS-like_sf"/>
</dbReference>
<keyword evidence="3" id="KW-0223">Dioxygenase</keyword>
<reference evidence="3" key="1">
    <citation type="submission" date="2015-07" db="EMBL/GenBank/DDBJ databases">
        <title>Transcriptome Assembly of Anthurium amnicola.</title>
        <authorList>
            <person name="Suzuki J."/>
        </authorList>
    </citation>
    <scope>NUCLEOTIDE SEQUENCE</scope>
</reference>
<dbReference type="InterPro" id="IPR005123">
    <property type="entry name" value="Oxoglu/Fe-dep_dioxygenase_dom"/>
</dbReference>
<name>A0A1D1XFI8_9ARAE</name>
<dbReference type="InterPro" id="IPR044861">
    <property type="entry name" value="IPNS-like_FE2OG_OXY"/>
</dbReference>
<proteinExistence type="predicted"/>
<evidence type="ECO:0000313" key="3">
    <source>
        <dbReference type="EMBL" id="JAT41162.1"/>
    </source>
</evidence>
<feature type="domain" description="Fe2OG dioxygenase" evidence="2">
    <location>
        <begin position="1"/>
        <end position="95"/>
    </location>
</feature>
<feature type="compositionally biased region" description="Gly residues" evidence="1">
    <location>
        <begin position="32"/>
        <end position="42"/>
    </location>
</feature>
<feature type="non-terminal residue" evidence="3">
    <location>
        <position position="1"/>
    </location>
</feature>
<organism evidence="3">
    <name type="scientific">Anthurium amnicola</name>
    <dbReference type="NCBI Taxonomy" id="1678845"/>
    <lineage>
        <taxon>Eukaryota</taxon>
        <taxon>Viridiplantae</taxon>
        <taxon>Streptophyta</taxon>
        <taxon>Embryophyta</taxon>
        <taxon>Tracheophyta</taxon>
        <taxon>Spermatophyta</taxon>
        <taxon>Magnoliopsida</taxon>
        <taxon>Liliopsida</taxon>
        <taxon>Araceae</taxon>
        <taxon>Pothoideae</taxon>
        <taxon>Potheae</taxon>
        <taxon>Anthurium</taxon>
    </lineage>
</organism>
<dbReference type="Gene3D" id="2.60.120.330">
    <property type="entry name" value="B-lactam Antibiotic, Isopenicillin N Synthase, Chain"/>
    <property type="match status" value="1"/>
</dbReference>
<gene>
    <name evidence="3" type="primary">GA2OX2_0</name>
    <name evidence="3" type="ORF">g.26668</name>
</gene>
<dbReference type="Pfam" id="PF03171">
    <property type="entry name" value="2OG-FeII_Oxy"/>
    <property type="match status" value="1"/>
</dbReference>
<dbReference type="PROSITE" id="PS51471">
    <property type="entry name" value="FE2OG_OXY"/>
    <property type="match status" value="1"/>
</dbReference>
<sequence>SKVGFGEHTDPQVLTLLRSNDSAGLQVLSPPDGGGGGEGDGGGVWVPVPPDPAAFFVNVGDVLQALTNGRFVSVRHRAVLSSLKPRLSMVYFAAPPLHARISPLPEMVAPHRPCLYQPFTWGEYKKAMYSLRLGHNRLDLFRQHPMAEQEDGTADETKRCVGNALPMVQTT</sequence>
<dbReference type="PANTHER" id="PTHR47990">
    <property type="entry name" value="2-OXOGLUTARATE (2OG) AND FE(II)-DEPENDENT OXYGENASE SUPERFAMILY PROTEIN-RELATED"/>
    <property type="match status" value="1"/>
</dbReference>
<evidence type="ECO:0000256" key="1">
    <source>
        <dbReference type="SAM" id="MobiDB-lite"/>
    </source>
</evidence>
<dbReference type="InterPro" id="IPR050231">
    <property type="entry name" value="Iron_ascorbate_oxido_reductase"/>
</dbReference>